<comment type="caution">
    <text evidence="6">The sequence shown here is derived from an EMBL/GenBank/DDBJ whole genome shotgun (WGS) entry which is preliminary data.</text>
</comment>
<sequence>MAVETRIRAGAPTRFNKFDGECGGVSSVHLRCTVTFEHASRRLRGGGAAVPDRVKPELQQLPWTSDEVRPLRDPSILLRPDDTLRAVRDMLAAMPRLRGVDLSPANWDGEHTPRVVAAWLQEQGSRWLSGARRPCRFEVEARLQVKQVFHEPRAVLQRCLEVAMQTVAPGSDEECGICLDEFRNGGKSGPVNLPCSHAFHRHCMLTWLDRGTNCPSCRYDLTGMVAAPWTSRTSNDTTTARTRRRWRG</sequence>
<dbReference type="AlphaFoldDB" id="A0AAD8X1F7"/>
<keyword evidence="7" id="KW-1185">Reference proteome</keyword>
<name>A0AAD8X1F7_LOLMU</name>
<dbReference type="InterPro" id="IPR011016">
    <property type="entry name" value="Znf_RING-CH"/>
</dbReference>
<gene>
    <name evidence="6" type="ORF">QYE76_009970</name>
</gene>
<dbReference type="Proteomes" id="UP001231189">
    <property type="component" value="Unassembled WGS sequence"/>
</dbReference>
<reference evidence="6" key="1">
    <citation type="submission" date="2023-07" db="EMBL/GenBank/DDBJ databases">
        <title>A chromosome-level genome assembly of Lolium multiflorum.</title>
        <authorList>
            <person name="Chen Y."/>
            <person name="Copetti D."/>
            <person name="Kolliker R."/>
            <person name="Studer B."/>
        </authorList>
    </citation>
    <scope>NUCLEOTIDE SEQUENCE</scope>
    <source>
        <strain evidence="6">02402/16</strain>
        <tissue evidence="6">Leaf</tissue>
    </source>
</reference>
<dbReference type="GO" id="GO:0005737">
    <property type="term" value="C:cytoplasm"/>
    <property type="evidence" value="ECO:0007669"/>
    <property type="project" value="TreeGrafter"/>
</dbReference>
<organism evidence="6 7">
    <name type="scientific">Lolium multiflorum</name>
    <name type="common">Italian ryegrass</name>
    <name type="synonym">Lolium perenne subsp. multiflorum</name>
    <dbReference type="NCBI Taxonomy" id="4521"/>
    <lineage>
        <taxon>Eukaryota</taxon>
        <taxon>Viridiplantae</taxon>
        <taxon>Streptophyta</taxon>
        <taxon>Embryophyta</taxon>
        <taxon>Tracheophyta</taxon>
        <taxon>Spermatophyta</taxon>
        <taxon>Magnoliopsida</taxon>
        <taxon>Liliopsida</taxon>
        <taxon>Poales</taxon>
        <taxon>Poaceae</taxon>
        <taxon>BOP clade</taxon>
        <taxon>Pooideae</taxon>
        <taxon>Poodae</taxon>
        <taxon>Poeae</taxon>
        <taxon>Poeae Chloroplast Group 2 (Poeae type)</taxon>
        <taxon>Loliodinae</taxon>
        <taxon>Loliinae</taxon>
        <taxon>Lolium</taxon>
    </lineage>
</organism>
<evidence type="ECO:0000256" key="4">
    <source>
        <dbReference type="PROSITE-ProRule" id="PRU00175"/>
    </source>
</evidence>
<dbReference type="InterPro" id="IPR001841">
    <property type="entry name" value="Znf_RING"/>
</dbReference>
<feature type="domain" description="RING-type" evidence="5">
    <location>
        <begin position="175"/>
        <end position="218"/>
    </location>
</feature>
<dbReference type="SMART" id="SM00744">
    <property type="entry name" value="RINGv"/>
    <property type="match status" value="1"/>
</dbReference>
<dbReference type="GO" id="GO:0008270">
    <property type="term" value="F:zinc ion binding"/>
    <property type="evidence" value="ECO:0007669"/>
    <property type="project" value="UniProtKB-KW"/>
</dbReference>
<dbReference type="SUPFAM" id="SSF57850">
    <property type="entry name" value="RING/U-box"/>
    <property type="match status" value="1"/>
</dbReference>
<evidence type="ECO:0000259" key="5">
    <source>
        <dbReference type="PROSITE" id="PS50089"/>
    </source>
</evidence>
<evidence type="ECO:0000256" key="1">
    <source>
        <dbReference type="ARBA" id="ARBA00022723"/>
    </source>
</evidence>
<dbReference type="PROSITE" id="PS50089">
    <property type="entry name" value="ZF_RING_2"/>
    <property type="match status" value="1"/>
</dbReference>
<dbReference type="GO" id="GO:0016567">
    <property type="term" value="P:protein ubiquitination"/>
    <property type="evidence" value="ECO:0007669"/>
    <property type="project" value="TreeGrafter"/>
</dbReference>
<dbReference type="GO" id="GO:0061630">
    <property type="term" value="F:ubiquitin protein ligase activity"/>
    <property type="evidence" value="ECO:0007669"/>
    <property type="project" value="TreeGrafter"/>
</dbReference>
<dbReference type="SMART" id="SM00184">
    <property type="entry name" value="RING"/>
    <property type="match status" value="1"/>
</dbReference>
<dbReference type="InterPro" id="IPR013083">
    <property type="entry name" value="Znf_RING/FYVE/PHD"/>
</dbReference>
<accession>A0AAD8X1F7</accession>
<dbReference type="Pfam" id="PF13639">
    <property type="entry name" value="zf-RING_2"/>
    <property type="match status" value="1"/>
</dbReference>
<evidence type="ECO:0000313" key="7">
    <source>
        <dbReference type="Proteomes" id="UP001231189"/>
    </source>
</evidence>
<evidence type="ECO:0000256" key="3">
    <source>
        <dbReference type="ARBA" id="ARBA00022833"/>
    </source>
</evidence>
<dbReference type="EMBL" id="JAUUTY010000001">
    <property type="protein sequence ID" value="KAK1693273.1"/>
    <property type="molecule type" value="Genomic_DNA"/>
</dbReference>
<keyword evidence="3" id="KW-0862">Zinc</keyword>
<dbReference type="PANTHER" id="PTHR15710:SF196">
    <property type="entry name" value="F6A14.12 PROTEIN-RELATED"/>
    <property type="match status" value="1"/>
</dbReference>
<dbReference type="PANTHER" id="PTHR15710">
    <property type="entry name" value="E3 UBIQUITIN-PROTEIN LIGASE PRAJA"/>
    <property type="match status" value="1"/>
</dbReference>
<proteinExistence type="predicted"/>
<protein>
    <recommendedName>
        <fullName evidence="5">RING-type domain-containing protein</fullName>
    </recommendedName>
</protein>
<keyword evidence="2 4" id="KW-0863">Zinc-finger</keyword>
<keyword evidence="1" id="KW-0479">Metal-binding</keyword>
<dbReference type="Gene3D" id="3.30.40.10">
    <property type="entry name" value="Zinc/RING finger domain, C3HC4 (zinc finger)"/>
    <property type="match status" value="1"/>
</dbReference>
<evidence type="ECO:0000313" key="6">
    <source>
        <dbReference type="EMBL" id="KAK1693273.1"/>
    </source>
</evidence>
<evidence type="ECO:0000256" key="2">
    <source>
        <dbReference type="ARBA" id="ARBA00022771"/>
    </source>
</evidence>